<dbReference type="RefSeq" id="WP_203861821.1">
    <property type="nucleotide sequence ID" value="NZ_BAAAZQ010000026.1"/>
</dbReference>
<evidence type="ECO:0000259" key="3">
    <source>
        <dbReference type="Pfam" id="PF07488"/>
    </source>
</evidence>
<name>A0ABQ4F0T0_9ACTN</name>
<evidence type="ECO:0000313" key="4">
    <source>
        <dbReference type="EMBL" id="GIH00509.1"/>
    </source>
</evidence>
<protein>
    <submittedName>
        <fullName evidence="4">Xylan alpha-(1-&gt;2)-glucuronosidase</fullName>
    </submittedName>
</protein>
<dbReference type="Pfam" id="PF07477">
    <property type="entry name" value="Glyco_hydro_67C"/>
    <property type="match status" value="1"/>
</dbReference>
<feature type="domain" description="Glycosyl hydrolase family 67 C-terminal" evidence="2">
    <location>
        <begin position="536"/>
        <end position="765"/>
    </location>
</feature>
<sequence length="768" mass="83332">MTVADPASTHPAWLPPEAFQAIGSRRTLVYGTGTLVDTVRDEVTVACARHGGTVDHVPSQPPQPGQPTEPGPPEEPSQAAKPGPPEDPGQATKLGQPEDPGQPTKLGQPPEPGLPTEPGQGAQPGRAGAGSYDLVLALGTAGSLPAGAGPAAEVGRELGADRGGLGPEGFALARRDAVTVVLADEPAGLLHGLFQVVRLGPAAFGADRPVERHRPALRLRLVSHWDNVDVHPVMGQVERGYAGGSIFWLDGAPRQDPERVRDYARLLAACGMNAMTVNNVNVHGTATRLLTDRLDDVAAIADLVRPYGIRVHLSVNFAAPVTLGELPTADPLDDDVRAWWAEAAKRVYGTIPDFGGFMVKADSEGQPGPYRYGRTHADGANMLADALAPYGGMVHWRAFVYDHRQDWRDRSTDRARAAYDHFTPLDGQFRDNVIVQVKHGPMDFQTREPVSPVLAAMPHTRLALEVQATQEYTGQQRHVCYLGPWWSEVLRFAPWGPGRPTVASVAAGSAGDDGAAPSGGGGLVVVSNVGADHYWTGHPLAQANLYAIGRLGWAPDLDPLAVLDEWIDLTFTPSASTDPELLRDTLHALLDDSWRTYERYTAPLGVGFMVAPGHHYGPDVDGYEYSRWGTYHFADRDGVGVDRTRAAGTGFTGQYPQPWADRYESLETCPDELLLFFHHVPYRHVLHSGSTVIQHIYDTHFAGVEQVAELVRRWERIGPAGLVDPALHARVTDRLAEQQRCAEEWRDKVNTYFLRKSGVPDAHGRRIY</sequence>
<feature type="region of interest" description="Disordered" evidence="1">
    <location>
        <begin position="52"/>
        <end position="128"/>
    </location>
</feature>
<dbReference type="InterPro" id="IPR011100">
    <property type="entry name" value="Glyco_hydro_67_cat"/>
</dbReference>
<dbReference type="InterPro" id="IPR017853">
    <property type="entry name" value="GH"/>
</dbReference>
<reference evidence="4 5" key="1">
    <citation type="submission" date="2021-01" db="EMBL/GenBank/DDBJ databases">
        <title>Whole genome shotgun sequence of Plantactinospora mayteni NBRC 109088.</title>
        <authorList>
            <person name="Komaki H."/>
            <person name="Tamura T."/>
        </authorList>
    </citation>
    <scope>NUCLEOTIDE SEQUENCE [LARGE SCALE GENOMIC DNA]</scope>
    <source>
        <strain evidence="4 5">NBRC 109088</strain>
    </source>
</reference>
<dbReference type="Pfam" id="PF07488">
    <property type="entry name" value="Glyco_hydro_67M"/>
    <property type="match status" value="1"/>
</dbReference>
<comment type="caution">
    <text evidence="4">The sequence shown here is derived from an EMBL/GenBank/DDBJ whole genome shotgun (WGS) entry which is preliminary data.</text>
</comment>
<dbReference type="InterPro" id="IPR037054">
    <property type="entry name" value="A-glucoronidase_C_sf"/>
</dbReference>
<organism evidence="4 5">
    <name type="scientific">Plantactinospora mayteni</name>
    <dbReference type="NCBI Taxonomy" id="566021"/>
    <lineage>
        <taxon>Bacteria</taxon>
        <taxon>Bacillati</taxon>
        <taxon>Actinomycetota</taxon>
        <taxon>Actinomycetes</taxon>
        <taxon>Micromonosporales</taxon>
        <taxon>Micromonosporaceae</taxon>
        <taxon>Plantactinospora</taxon>
    </lineage>
</organism>
<evidence type="ECO:0000259" key="2">
    <source>
        <dbReference type="Pfam" id="PF07477"/>
    </source>
</evidence>
<dbReference type="Gene3D" id="3.20.20.80">
    <property type="entry name" value="Glycosidases"/>
    <property type="match status" value="1"/>
</dbReference>
<feature type="compositionally biased region" description="Pro residues" evidence="1">
    <location>
        <begin position="59"/>
        <end position="75"/>
    </location>
</feature>
<proteinExistence type="predicted"/>
<dbReference type="EMBL" id="BONX01000054">
    <property type="protein sequence ID" value="GIH00509.1"/>
    <property type="molecule type" value="Genomic_DNA"/>
</dbReference>
<feature type="domain" description="Glycosyl hydrolase family 67 catalytic" evidence="3">
    <location>
        <begin position="212"/>
        <end position="535"/>
    </location>
</feature>
<dbReference type="InterPro" id="IPR011099">
    <property type="entry name" value="Glyco_hydro_67_C"/>
</dbReference>
<evidence type="ECO:0000256" key="1">
    <source>
        <dbReference type="SAM" id="MobiDB-lite"/>
    </source>
</evidence>
<dbReference type="SUPFAM" id="SSF51445">
    <property type="entry name" value="(Trans)glycosidases"/>
    <property type="match status" value="1"/>
</dbReference>
<dbReference type="PANTHER" id="PTHR39207:SF1">
    <property type="entry name" value="ALPHA-GLUCURONIDASE A"/>
    <property type="match status" value="1"/>
</dbReference>
<gene>
    <name evidence="4" type="primary">aguA</name>
    <name evidence="4" type="ORF">Pma05_70810</name>
</gene>
<accession>A0ABQ4F0T0</accession>
<dbReference type="Gene3D" id="3.90.1330.10">
    <property type="entry name" value="Alpha-glucuronidase, C-terminal domain"/>
    <property type="match status" value="1"/>
</dbReference>
<dbReference type="PANTHER" id="PTHR39207">
    <property type="entry name" value="ALPHA-GLUCURONIDASE A"/>
    <property type="match status" value="1"/>
</dbReference>
<keyword evidence="5" id="KW-1185">Reference proteome</keyword>
<dbReference type="Proteomes" id="UP000621500">
    <property type="component" value="Unassembled WGS sequence"/>
</dbReference>
<feature type="compositionally biased region" description="Low complexity" evidence="1">
    <location>
        <begin position="118"/>
        <end position="128"/>
    </location>
</feature>
<evidence type="ECO:0000313" key="5">
    <source>
        <dbReference type="Proteomes" id="UP000621500"/>
    </source>
</evidence>